<keyword evidence="6" id="KW-1185">Reference proteome</keyword>
<evidence type="ECO:0000313" key="5">
    <source>
        <dbReference type="EMBL" id="MQY31167.1"/>
    </source>
</evidence>
<dbReference type="InterPro" id="IPR019826">
    <property type="entry name" value="Carboxylesterase_B_AS"/>
</dbReference>
<dbReference type="Pfam" id="PF00135">
    <property type="entry name" value="COesterase"/>
    <property type="match status" value="1"/>
</dbReference>
<reference evidence="5 6" key="1">
    <citation type="submission" date="2019-10" db="EMBL/GenBank/DDBJ databases">
        <title>Nocardia macrotermitis sp. nov. and Nocardia aurantia sp. nov., isolated from the gut of fungus growing-termite Macrotermes natalensis.</title>
        <authorList>
            <person name="Benndorf R."/>
            <person name="Schwitalla J."/>
            <person name="Martin K."/>
            <person name="De Beer W."/>
            <person name="Kaster A.-K."/>
            <person name="Vollmers J."/>
            <person name="Poulsen M."/>
            <person name="Beemelmanns C."/>
        </authorList>
    </citation>
    <scope>NUCLEOTIDE SEQUENCE [LARGE SCALE GENOMIC DNA]</scope>
    <source>
        <strain evidence="5 6">RB56</strain>
    </source>
</reference>
<dbReference type="PANTHER" id="PTHR11559">
    <property type="entry name" value="CARBOXYLESTERASE"/>
    <property type="match status" value="1"/>
</dbReference>
<dbReference type="SUPFAM" id="SSF53474">
    <property type="entry name" value="alpha/beta-Hydrolases"/>
    <property type="match status" value="1"/>
</dbReference>
<evidence type="ECO:0000256" key="2">
    <source>
        <dbReference type="ARBA" id="ARBA00022801"/>
    </source>
</evidence>
<evidence type="ECO:0000313" key="6">
    <source>
        <dbReference type="Proteomes" id="UP000431401"/>
    </source>
</evidence>
<dbReference type="GO" id="GO:0016787">
    <property type="term" value="F:hydrolase activity"/>
    <property type="evidence" value="ECO:0007669"/>
    <property type="project" value="UniProtKB-KW"/>
</dbReference>
<evidence type="ECO:0000259" key="4">
    <source>
        <dbReference type="Pfam" id="PF00135"/>
    </source>
</evidence>
<dbReference type="PROSITE" id="PS00122">
    <property type="entry name" value="CARBOXYLESTERASE_B_1"/>
    <property type="match status" value="1"/>
</dbReference>
<dbReference type="Proteomes" id="UP000431401">
    <property type="component" value="Unassembled WGS sequence"/>
</dbReference>
<dbReference type="InterPro" id="IPR029058">
    <property type="entry name" value="AB_hydrolase_fold"/>
</dbReference>
<evidence type="ECO:0000256" key="1">
    <source>
        <dbReference type="ARBA" id="ARBA00005964"/>
    </source>
</evidence>
<dbReference type="EC" id="3.1.1.-" evidence="3"/>
<dbReference type="InterPro" id="IPR002018">
    <property type="entry name" value="CarbesteraseB"/>
</dbReference>
<dbReference type="AlphaFoldDB" id="A0A7K0E052"/>
<keyword evidence="2 3" id="KW-0378">Hydrolase</keyword>
<sequence length="510" mass="54022">MDAVVATTSGPVRGTIEDGLTVFRGIAYAQPPVGPLRWAAPEPPVPWTEPRPAVSFGPAAPQPRPDGIVGDIFSPAFPSGEDCLSLNVWTPDPQATGLPVFVWIHGGAFLFGSGADDLIDHGSFARSGIVFVSINYRLGMDGYLYVEGDENAGNYGTLDQIAALRWVRANIAAFGGDPERVTIGGESAGGTAVAALLAAPAARGLFVRAIAQSAYPEPLLSPDSGRIVARELESRLGVPAGDLAALREVREWHPRDVTTVVRELFEDVANRDATHYGAEIAAQMNPLMPIVGGEVLPSRPVEAGAAGELADVDLLIGTNRDEFRIVFALGMMSVDDATIDAVFEATFPGRGAEALATYAAGRPGSSRLDLLAALETDRSYRVGSTLLADAHARHRPGSTWFYRFAWPSTAFDGQIGAAHAVELPFVFDALGTPMAEALTGPGAPQPLADDIHRAWVAFITTGDPNHDGLPTWPAYDHAKRRVMELGSGHRVVAAPDADELALWIGDEEGR</sequence>
<name>A0A7K0E052_9NOCA</name>
<proteinExistence type="inferred from homology"/>
<accession>A0A7K0E052</accession>
<dbReference type="InterPro" id="IPR050309">
    <property type="entry name" value="Type-B_Carboxylest/Lipase"/>
</dbReference>
<evidence type="ECO:0000256" key="3">
    <source>
        <dbReference type="RuleBase" id="RU361235"/>
    </source>
</evidence>
<comment type="similarity">
    <text evidence="1 3">Belongs to the type-B carboxylesterase/lipase family.</text>
</comment>
<comment type="caution">
    <text evidence="5">The sequence shown here is derived from an EMBL/GenBank/DDBJ whole genome shotgun (WGS) entry which is preliminary data.</text>
</comment>
<organism evidence="5 6">
    <name type="scientific">Nocardia aurantia</name>
    <dbReference type="NCBI Taxonomy" id="2585199"/>
    <lineage>
        <taxon>Bacteria</taxon>
        <taxon>Bacillati</taxon>
        <taxon>Actinomycetota</taxon>
        <taxon>Actinomycetes</taxon>
        <taxon>Mycobacteriales</taxon>
        <taxon>Nocardiaceae</taxon>
        <taxon>Nocardia</taxon>
    </lineage>
</organism>
<gene>
    <name evidence="5" type="ORF">NRB56_67750</name>
</gene>
<feature type="domain" description="Carboxylesterase type B" evidence="4">
    <location>
        <begin position="2"/>
        <end position="503"/>
    </location>
</feature>
<dbReference type="EMBL" id="WEGI01000017">
    <property type="protein sequence ID" value="MQY31167.1"/>
    <property type="molecule type" value="Genomic_DNA"/>
</dbReference>
<dbReference type="Gene3D" id="3.40.50.1820">
    <property type="entry name" value="alpha/beta hydrolase"/>
    <property type="match status" value="1"/>
</dbReference>
<protein>
    <recommendedName>
        <fullName evidence="3">Carboxylic ester hydrolase</fullName>
        <ecNumber evidence="3">3.1.1.-</ecNumber>
    </recommendedName>
</protein>